<dbReference type="GO" id="GO:0022857">
    <property type="term" value="F:transmembrane transporter activity"/>
    <property type="evidence" value="ECO:0007669"/>
    <property type="project" value="TreeGrafter"/>
</dbReference>
<dbReference type="InterPro" id="IPR015854">
    <property type="entry name" value="ABC_transpr_LolD-like"/>
</dbReference>
<reference evidence="7" key="1">
    <citation type="submission" date="2021-01" db="EMBL/GenBank/DDBJ databases">
        <title>Rhizobium sp. strain KVB221 16S ribosomal RNA gene Genome sequencing and assembly.</title>
        <authorList>
            <person name="Kang M."/>
        </authorList>
    </citation>
    <scope>NUCLEOTIDE SEQUENCE</scope>
    <source>
        <strain evidence="7">KVB221</strain>
    </source>
</reference>
<dbReference type="InterPro" id="IPR027417">
    <property type="entry name" value="P-loop_NTPase"/>
</dbReference>
<dbReference type="GO" id="GO:0005886">
    <property type="term" value="C:plasma membrane"/>
    <property type="evidence" value="ECO:0007669"/>
    <property type="project" value="TreeGrafter"/>
</dbReference>
<evidence type="ECO:0000256" key="4">
    <source>
        <dbReference type="ARBA" id="ARBA00022840"/>
    </source>
</evidence>
<proteinExistence type="inferred from homology"/>
<dbReference type="AlphaFoldDB" id="A0A936YSK2"/>
<dbReference type="PANTHER" id="PTHR24220">
    <property type="entry name" value="IMPORT ATP-BINDING PROTEIN"/>
    <property type="match status" value="1"/>
</dbReference>
<evidence type="ECO:0000256" key="3">
    <source>
        <dbReference type="ARBA" id="ARBA00022741"/>
    </source>
</evidence>
<evidence type="ECO:0000256" key="2">
    <source>
        <dbReference type="ARBA" id="ARBA00022448"/>
    </source>
</evidence>
<dbReference type="Proteomes" id="UP000633219">
    <property type="component" value="Unassembled WGS sequence"/>
</dbReference>
<feature type="domain" description="ABC transporter" evidence="6">
    <location>
        <begin position="3"/>
        <end position="219"/>
    </location>
</feature>
<dbReference type="EMBL" id="JAEQNC010000010">
    <property type="protein sequence ID" value="MBL0373976.1"/>
    <property type="molecule type" value="Genomic_DNA"/>
</dbReference>
<dbReference type="GO" id="GO:0005524">
    <property type="term" value="F:ATP binding"/>
    <property type="evidence" value="ECO:0007669"/>
    <property type="project" value="UniProtKB-KW"/>
</dbReference>
<keyword evidence="4 7" id="KW-0067">ATP-binding</keyword>
<gene>
    <name evidence="7" type="ORF">JJB09_18290</name>
</gene>
<dbReference type="RefSeq" id="WP_201661436.1">
    <property type="nucleotide sequence ID" value="NZ_JAEQNC010000010.1"/>
</dbReference>
<keyword evidence="2" id="KW-0813">Transport</keyword>
<dbReference type="Gene3D" id="3.40.50.300">
    <property type="entry name" value="P-loop containing nucleotide triphosphate hydrolases"/>
    <property type="match status" value="1"/>
</dbReference>
<dbReference type="Pfam" id="PF00005">
    <property type="entry name" value="ABC_tran"/>
    <property type="match status" value="1"/>
</dbReference>
<evidence type="ECO:0000313" key="8">
    <source>
        <dbReference type="Proteomes" id="UP000633219"/>
    </source>
</evidence>
<dbReference type="SMART" id="SM00382">
    <property type="entry name" value="AAA"/>
    <property type="match status" value="1"/>
</dbReference>
<comment type="similarity">
    <text evidence="1">Belongs to the ABC transporter superfamily.</text>
</comment>
<keyword evidence="3" id="KW-0547">Nucleotide-binding</keyword>
<sequence length="219" mass="24032">MLLEVNELYRFYHIEDEETAALRGVSLEVEAGELVALVGPSGSGKSTLLNCIAGLDEPDGGFVDIKGERMTRRSEKARARLRALHLGMMMQSGNLFFHLSVTENIRLRMMLADRRDESRIRSLLSTVGLAHRGDNYPTQLSGGETARAGLAVALAAEPSVLIADEPTAEVDKHTEAMLVELFETRKAAGFASLIATHSEQLARTADRIIRLRDGRTDND</sequence>
<comment type="caution">
    <text evidence="7">The sequence shown here is derived from an EMBL/GenBank/DDBJ whole genome shotgun (WGS) entry which is preliminary data.</text>
</comment>
<keyword evidence="5" id="KW-1278">Translocase</keyword>
<dbReference type="InterPro" id="IPR017911">
    <property type="entry name" value="MacB-like_ATP-bd"/>
</dbReference>
<dbReference type="InterPro" id="IPR003593">
    <property type="entry name" value="AAA+_ATPase"/>
</dbReference>
<name>A0A936YSK2_9HYPH</name>
<organism evidence="7 8">
    <name type="scientific">Rhizobium setariae</name>
    <dbReference type="NCBI Taxonomy" id="2801340"/>
    <lineage>
        <taxon>Bacteria</taxon>
        <taxon>Pseudomonadati</taxon>
        <taxon>Pseudomonadota</taxon>
        <taxon>Alphaproteobacteria</taxon>
        <taxon>Hyphomicrobiales</taxon>
        <taxon>Rhizobiaceae</taxon>
        <taxon>Rhizobium/Agrobacterium group</taxon>
        <taxon>Rhizobium</taxon>
    </lineage>
</organism>
<dbReference type="GO" id="GO:0016887">
    <property type="term" value="F:ATP hydrolysis activity"/>
    <property type="evidence" value="ECO:0007669"/>
    <property type="project" value="InterPro"/>
</dbReference>
<protein>
    <submittedName>
        <fullName evidence="7">ABC transporter ATP-binding protein</fullName>
    </submittedName>
</protein>
<evidence type="ECO:0000259" key="6">
    <source>
        <dbReference type="PROSITE" id="PS50893"/>
    </source>
</evidence>
<accession>A0A936YSK2</accession>
<evidence type="ECO:0000256" key="1">
    <source>
        <dbReference type="ARBA" id="ARBA00005417"/>
    </source>
</evidence>
<dbReference type="PROSITE" id="PS50893">
    <property type="entry name" value="ABC_TRANSPORTER_2"/>
    <property type="match status" value="1"/>
</dbReference>
<evidence type="ECO:0000313" key="7">
    <source>
        <dbReference type="EMBL" id="MBL0373976.1"/>
    </source>
</evidence>
<keyword evidence="8" id="KW-1185">Reference proteome</keyword>
<dbReference type="SUPFAM" id="SSF52540">
    <property type="entry name" value="P-loop containing nucleoside triphosphate hydrolases"/>
    <property type="match status" value="1"/>
</dbReference>
<dbReference type="CDD" id="cd03255">
    <property type="entry name" value="ABC_MJ0796_LolCDE_FtsE"/>
    <property type="match status" value="1"/>
</dbReference>
<evidence type="ECO:0000256" key="5">
    <source>
        <dbReference type="ARBA" id="ARBA00022967"/>
    </source>
</evidence>
<dbReference type="InterPro" id="IPR003439">
    <property type="entry name" value="ABC_transporter-like_ATP-bd"/>
</dbReference>
<dbReference type="PANTHER" id="PTHR24220:SF689">
    <property type="entry name" value="LIPOPROTEIN-RELEASING SYSTEM ATP-BINDING PROTEIN LOLD"/>
    <property type="match status" value="1"/>
</dbReference>